<reference evidence="6" key="1">
    <citation type="submission" date="2012-12" db="EMBL/GenBank/DDBJ databases">
        <authorList>
            <person name="Hellsten U."/>
            <person name="Grimwood J."/>
            <person name="Chapman J.A."/>
            <person name="Shapiro H."/>
            <person name="Aerts A."/>
            <person name="Otillar R.P."/>
            <person name="Terry A.Y."/>
            <person name="Boore J.L."/>
            <person name="Simakov O."/>
            <person name="Marletaz F."/>
            <person name="Cho S.-J."/>
            <person name="Edsinger-Gonzales E."/>
            <person name="Havlak P."/>
            <person name="Kuo D.-H."/>
            <person name="Larsson T."/>
            <person name="Lv J."/>
            <person name="Arendt D."/>
            <person name="Savage R."/>
            <person name="Osoegawa K."/>
            <person name="de Jong P."/>
            <person name="Lindberg D.R."/>
            <person name="Seaver E.C."/>
            <person name="Weisblat D.A."/>
            <person name="Putnam N.H."/>
            <person name="Grigoriev I.V."/>
            <person name="Rokhsar D.S."/>
        </authorList>
    </citation>
    <scope>NUCLEOTIDE SEQUENCE</scope>
    <source>
        <strain evidence="6">I ESC-2004</strain>
    </source>
</reference>
<gene>
    <name evidence="4" type="ORF">CAPTEDRAFT_217018</name>
</gene>
<keyword evidence="6" id="KW-1185">Reference proteome</keyword>
<keyword evidence="3" id="KW-0732">Signal</keyword>
<sequence length="515" mass="57949">MALLKMFILLVCIANCQAEGFADMTEDDWVTVALCRAQCVNTFFLAPPTDEECMEEAECHICWQMCDRVHVAVWRRMCEPSRRNICGCQTACNHTLSASGHKMADDHVLWRFTDTPSADVLSNEQIDIEWGNVARQPRYNGDEFILYGIFWSFGEKTEWKLADMTTDNWISIDAYHEDYINLVFKVAALLPRGIVAEEIVAINYDADQVEYWDGYGPSDLEPAQLSDETEETEPPTSSSTTPTTTTAATTTTTTTTLSPPPDFQIKVDLVVYESGWLSGLVQWVEPPTAVVNKVQWGKKDCEKECMLNADHTELLDIFNPQMATNLSIPSLMYNAEYWVKVFALDGSHQISTFYTPLCSSANTSVNICATKTPTKAQIVETKSAPKYPSSLSIYIMAGSFAFVGVILIGVVTFVTRRQSRILANITEESRVDPRRPILKASLESLVGSMVKNPEFKHRCQDIYQETTVNIDECEILQLNSEPRRYGYQNYGRRSLSESLPDIFGKKINSSQSINC</sequence>
<protein>
    <recommendedName>
        <fullName evidence="7">Fibronectin type-III domain-containing protein</fullName>
    </recommendedName>
</protein>
<keyword evidence="2" id="KW-0472">Membrane</keyword>
<feature type="chain" id="PRO_5008787355" description="Fibronectin type-III domain-containing protein" evidence="3">
    <location>
        <begin position="19"/>
        <end position="515"/>
    </location>
</feature>
<accession>R7TU93</accession>
<evidence type="ECO:0000313" key="4">
    <source>
        <dbReference type="EMBL" id="ELT95031.1"/>
    </source>
</evidence>
<organism evidence="4">
    <name type="scientific">Capitella teleta</name>
    <name type="common">Polychaete worm</name>
    <dbReference type="NCBI Taxonomy" id="283909"/>
    <lineage>
        <taxon>Eukaryota</taxon>
        <taxon>Metazoa</taxon>
        <taxon>Spiralia</taxon>
        <taxon>Lophotrochozoa</taxon>
        <taxon>Annelida</taxon>
        <taxon>Polychaeta</taxon>
        <taxon>Sedentaria</taxon>
        <taxon>Scolecida</taxon>
        <taxon>Capitellidae</taxon>
        <taxon>Capitella</taxon>
    </lineage>
</organism>
<keyword evidence="2" id="KW-0812">Transmembrane</keyword>
<evidence type="ECO:0000256" key="1">
    <source>
        <dbReference type="SAM" id="MobiDB-lite"/>
    </source>
</evidence>
<reference evidence="4 6" key="2">
    <citation type="journal article" date="2013" name="Nature">
        <title>Insights into bilaterian evolution from three spiralian genomes.</title>
        <authorList>
            <person name="Simakov O."/>
            <person name="Marletaz F."/>
            <person name="Cho S.J."/>
            <person name="Edsinger-Gonzales E."/>
            <person name="Havlak P."/>
            <person name="Hellsten U."/>
            <person name="Kuo D.H."/>
            <person name="Larsson T."/>
            <person name="Lv J."/>
            <person name="Arendt D."/>
            <person name="Savage R."/>
            <person name="Osoegawa K."/>
            <person name="de Jong P."/>
            <person name="Grimwood J."/>
            <person name="Chapman J.A."/>
            <person name="Shapiro H."/>
            <person name="Aerts A."/>
            <person name="Otillar R.P."/>
            <person name="Terry A.Y."/>
            <person name="Boore J.L."/>
            <person name="Grigoriev I.V."/>
            <person name="Lindberg D.R."/>
            <person name="Seaver E.C."/>
            <person name="Weisblat D.A."/>
            <person name="Putnam N.H."/>
            <person name="Rokhsar D.S."/>
        </authorList>
    </citation>
    <scope>NUCLEOTIDE SEQUENCE</scope>
    <source>
        <strain evidence="4 6">I ESC-2004</strain>
    </source>
</reference>
<feature type="transmembrane region" description="Helical" evidence="2">
    <location>
        <begin position="391"/>
        <end position="414"/>
    </location>
</feature>
<proteinExistence type="predicted"/>
<evidence type="ECO:0008006" key="7">
    <source>
        <dbReference type="Google" id="ProtNLM"/>
    </source>
</evidence>
<dbReference type="EnsemblMetazoa" id="CapteT217018">
    <property type="protein sequence ID" value="CapteP217018"/>
    <property type="gene ID" value="CapteG217018"/>
</dbReference>
<dbReference type="AlphaFoldDB" id="R7TU93"/>
<dbReference type="HOGENOM" id="CLU_529190_0_0_1"/>
<evidence type="ECO:0000256" key="2">
    <source>
        <dbReference type="SAM" id="Phobius"/>
    </source>
</evidence>
<evidence type="ECO:0000256" key="3">
    <source>
        <dbReference type="SAM" id="SignalP"/>
    </source>
</evidence>
<dbReference type="Proteomes" id="UP000014760">
    <property type="component" value="Unassembled WGS sequence"/>
</dbReference>
<feature type="region of interest" description="Disordered" evidence="1">
    <location>
        <begin position="217"/>
        <end position="259"/>
    </location>
</feature>
<reference evidence="5" key="3">
    <citation type="submission" date="2015-06" db="UniProtKB">
        <authorList>
            <consortium name="EnsemblMetazoa"/>
        </authorList>
    </citation>
    <scope>IDENTIFICATION</scope>
</reference>
<keyword evidence="2" id="KW-1133">Transmembrane helix</keyword>
<dbReference type="EMBL" id="KB309238">
    <property type="protein sequence ID" value="ELT95031.1"/>
    <property type="molecule type" value="Genomic_DNA"/>
</dbReference>
<dbReference type="EMBL" id="AMQN01012009">
    <property type="status" value="NOT_ANNOTATED_CDS"/>
    <property type="molecule type" value="Genomic_DNA"/>
</dbReference>
<feature type="compositionally biased region" description="Low complexity" evidence="1">
    <location>
        <begin position="234"/>
        <end position="257"/>
    </location>
</feature>
<evidence type="ECO:0000313" key="5">
    <source>
        <dbReference type="EnsemblMetazoa" id="CapteP217018"/>
    </source>
</evidence>
<name>R7TU93_CAPTE</name>
<feature type="signal peptide" evidence="3">
    <location>
        <begin position="1"/>
        <end position="18"/>
    </location>
</feature>
<evidence type="ECO:0000313" key="6">
    <source>
        <dbReference type="Proteomes" id="UP000014760"/>
    </source>
</evidence>